<accession>A0A0C3QBV8</accession>
<dbReference type="OrthoDB" id="10250725at2759"/>
<feature type="region of interest" description="Disordered" evidence="1">
    <location>
        <begin position="28"/>
        <end position="59"/>
    </location>
</feature>
<evidence type="ECO:0000256" key="1">
    <source>
        <dbReference type="SAM" id="MobiDB-lite"/>
    </source>
</evidence>
<reference evidence="3" key="2">
    <citation type="submission" date="2015-01" db="EMBL/GenBank/DDBJ databases">
        <title>Evolutionary Origins and Diversification of the Mycorrhizal Mutualists.</title>
        <authorList>
            <consortium name="DOE Joint Genome Institute"/>
            <consortium name="Mycorrhizal Genomics Consortium"/>
            <person name="Kohler A."/>
            <person name="Kuo A."/>
            <person name="Nagy L.G."/>
            <person name="Floudas D."/>
            <person name="Copeland A."/>
            <person name="Barry K.W."/>
            <person name="Cichocki N."/>
            <person name="Veneault-Fourrey C."/>
            <person name="LaButti K."/>
            <person name="Lindquist E.A."/>
            <person name="Lipzen A."/>
            <person name="Lundell T."/>
            <person name="Morin E."/>
            <person name="Murat C."/>
            <person name="Riley R."/>
            <person name="Ohm R."/>
            <person name="Sun H."/>
            <person name="Tunlid A."/>
            <person name="Henrissat B."/>
            <person name="Grigoriev I.V."/>
            <person name="Hibbett D.S."/>
            <person name="Martin F."/>
        </authorList>
    </citation>
    <scope>NUCLEOTIDE SEQUENCE [LARGE SCALE GENOMIC DNA]</scope>
    <source>
        <strain evidence="3">MUT 4182</strain>
    </source>
</reference>
<feature type="region of interest" description="Disordered" evidence="1">
    <location>
        <begin position="112"/>
        <end position="145"/>
    </location>
</feature>
<dbReference type="AlphaFoldDB" id="A0A0C3QBV8"/>
<evidence type="ECO:0000313" key="3">
    <source>
        <dbReference type="Proteomes" id="UP000054248"/>
    </source>
</evidence>
<dbReference type="EMBL" id="KN822999">
    <property type="protein sequence ID" value="KIO28070.1"/>
    <property type="molecule type" value="Genomic_DNA"/>
</dbReference>
<sequence length="165" mass="17193">MLQQRMSLDSPESAKLLAANDAEAGRVRLRRRSTISAPLPADVPPPPMPSAPATTSIFNPATLPPAPVYNLEDEENLPSPFIKKGVQESKTTSGWRSGLGFKKKTSLLSLAAANSASAATGTSSSSASSKSSIPTGPSSKSSRASFAKAVKASEDAQKLLLRRVT</sequence>
<reference evidence="2 3" key="1">
    <citation type="submission" date="2014-04" db="EMBL/GenBank/DDBJ databases">
        <authorList>
            <consortium name="DOE Joint Genome Institute"/>
            <person name="Kuo A."/>
            <person name="Girlanda M."/>
            <person name="Perotto S."/>
            <person name="Kohler A."/>
            <person name="Nagy L.G."/>
            <person name="Floudas D."/>
            <person name="Copeland A."/>
            <person name="Barry K.W."/>
            <person name="Cichocki N."/>
            <person name="Veneault-Fourrey C."/>
            <person name="LaButti K."/>
            <person name="Lindquist E.A."/>
            <person name="Lipzen A."/>
            <person name="Lundell T."/>
            <person name="Morin E."/>
            <person name="Murat C."/>
            <person name="Sun H."/>
            <person name="Tunlid A."/>
            <person name="Henrissat B."/>
            <person name="Grigoriev I.V."/>
            <person name="Hibbett D.S."/>
            <person name="Martin F."/>
            <person name="Nordberg H.P."/>
            <person name="Cantor M.N."/>
            <person name="Hua S.X."/>
        </authorList>
    </citation>
    <scope>NUCLEOTIDE SEQUENCE [LARGE SCALE GENOMIC DNA]</scope>
    <source>
        <strain evidence="2 3">MUT 4182</strain>
    </source>
</reference>
<feature type="region of interest" description="Disordered" evidence="1">
    <location>
        <begin position="80"/>
        <end position="99"/>
    </location>
</feature>
<dbReference type="HOGENOM" id="CLU_1612030_0_0_1"/>
<feature type="compositionally biased region" description="Pro residues" evidence="1">
    <location>
        <begin position="41"/>
        <end position="50"/>
    </location>
</feature>
<dbReference type="Proteomes" id="UP000054248">
    <property type="component" value="Unassembled WGS sequence"/>
</dbReference>
<proteinExistence type="predicted"/>
<gene>
    <name evidence="2" type="ORF">M407DRAFT_243158</name>
</gene>
<name>A0A0C3QBV8_9AGAM</name>
<keyword evidence="3" id="KW-1185">Reference proteome</keyword>
<protein>
    <submittedName>
        <fullName evidence="2">Uncharacterized protein</fullName>
    </submittedName>
</protein>
<organism evidence="2 3">
    <name type="scientific">Tulasnella calospora MUT 4182</name>
    <dbReference type="NCBI Taxonomy" id="1051891"/>
    <lineage>
        <taxon>Eukaryota</taxon>
        <taxon>Fungi</taxon>
        <taxon>Dikarya</taxon>
        <taxon>Basidiomycota</taxon>
        <taxon>Agaricomycotina</taxon>
        <taxon>Agaricomycetes</taxon>
        <taxon>Cantharellales</taxon>
        <taxon>Tulasnellaceae</taxon>
        <taxon>Tulasnella</taxon>
    </lineage>
</organism>
<evidence type="ECO:0000313" key="2">
    <source>
        <dbReference type="EMBL" id="KIO28070.1"/>
    </source>
</evidence>